<evidence type="ECO:0000256" key="1">
    <source>
        <dbReference type="SAM" id="MobiDB-lite"/>
    </source>
</evidence>
<dbReference type="InterPro" id="IPR031827">
    <property type="entry name" value="DUF4746"/>
</dbReference>
<comment type="caution">
    <text evidence="4">The sequence shown here is derived from an EMBL/GenBank/DDBJ whole genome shotgun (WGS) entry which is preliminary data.</text>
</comment>
<dbReference type="PROSITE" id="PS00194">
    <property type="entry name" value="THIOREDOXIN_1"/>
    <property type="match status" value="1"/>
</dbReference>
<dbReference type="Pfam" id="PF00085">
    <property type="entry name" value="Thioredoxin"/>
    <property type="match status" value="1"/>
</dbReference>
<accession>A0ABD1E9H3</accession>
<dbReference type="InterPro" id="IPR036249">
    <property type="entry name" value="Thioredoxin-like_sf"/>
</dbReference>
<dbReference type="Gene3D" id="3.40.30.10">
    <property type="entry name" value="Glutaredoxin"/>
    <property type="match status" value="1"/>
</dbReference>
<evidence type="ECO:0000313" key="4">
    <source>
        <dbReference type="EMBL" id="KAL1491011.1"/>
    </source>
</evidence>
<feature type="domain" description="DUF4746" evidence="3">
    <location>
        <begin position="290"/>
        <end position="466"/>
    </location>
</feature>
<sequence>MAKKGQQVQLQIEVGTDEEWEKLLQKDGLIVVDVYSEWCGPCLGMQASLKKIKLEIGGDLLQLAVAKSDGITALARFKNKSEPTWMFISARKMINLMFGADAPKLTQVILDELKKEKAQQEGLTTDRTPMEVTEMADEEKVRHEVAESKEKEIKEKEERKKAKELLERRTKECENIITNLPNYGTVLIFPSARDKYKEVLNEIIDEAGLLIQQTEKVTLNEEEIKEMCFFSQVEDEFSPECLDELYNKQALFILLKVKSTAEIEDIDDTILTIVYGSHKKPPGAKESPAEKLIFEIEEEEEVEGKVKKEKVDLMSIWVPPTAEVRATVLRMFFPRITAEFTIAPPPVKPEHIAIVFPLNKRDEVLHVMHQYPNEIMKHGVFSSEIPDATKLIAKSFRQLEKLSPTDRTYSEKLVVQVSKQKSECVFAFAQLEPLYMSPNANEGKIECELFFPEEYEDEGMAVEEEEPQEEPEKTKIISDEEGGTGGIAKPYYVSLKK</sequence>
<dbReference type="PANTHER" id="PTHR46135">
    <property type="entry name" value="NME/NM23 FAMILY MEMBER 8"/>
    <property type="match status" value="1"/>
</dbReference>
<evidence type="ECO:0000259" key="3">
    <source>
        <dbReference type="Pfam" id="PF15928"/>
    </source>
</evidence>
<dbReference type="Proteomes" id="UP001566132">
    <property type="component" value="Unassembled WGS sequence"/>
</dbReference>
<dbReference type="SUPFAM" id="SSF52833">
    <property type="entry name" value="Thioredoxin-like"/>
    <property type="match status" value="1"/>
</dbReference>
<keyword evidence="5" id="KW-1185">Reference proteome</keyword>
<reference evidence="4 5" key="1">
    <citation type="submission" date="2024-05" db="EMBL/GenBank/DDBJ databases">
        <title>Genetic variation in Jamaican populations of the coffee berry borer (Hypothenemus hampei).</title>
        <authorList>
            <person name="Errbii M."/>
            <person name="Myrie A."/>
        </authorList>
    </citation>
    <scope>NUCLEOTIDE SEQUENCE [LARGE SCALE GENOMIC DNA]</scope>
    <source>
        <strain evidence="4">JA-Hopewell-2020-01-JO</strain>
        <tissue evidence="4">Whole body</tissue>
    </source>
</reference>
<feature type="compositionally biased region" description="Acidic residues" evidence="1">
    <location>
        <begin position="460"/>
        <end position="469"/>
    </location>
</feature>
<dbReference type="Pfam" id="PF15928">
    <property type="entry name" value="DUF4746"/>
    <property type="match status" value="1"/>
</dbReference>
<dbReference type="InterPro" id="IPR051766">
    <property type="entry name" value="TXND_domain-containing"/>
</dbReference>
<dbReference type="AlphaFoldDB" id="A0ABD1E9H3"/>
<dbReference type="InterPro" id="IPR017937">
    <property type="entry name" value="Thioredoxin_CS"/>
</dbReference>
<name>A0ABD1E9H3_HYPHA</name>
<organism evidence="4 5">
    <name type="scientific">Hypothenemus hampei</name>
    <name type="common">Coffee berry borer</name>
    <dbReference type="NCBI Taxonomy" id="57062"/>
    <lineage>
        <taxon>Eukaryota</taxon>
        <taxon>Metazoa</taxon>
        <taxon>Ecdysozoa</taxon>
        <taxon>Arthropoda</taxon>
        <taxon>Hexapoda</taxon>
        <taxon>Insecta</taxon>
        <taxon>Pterygota</taxon>
        <taxon>Neoptera</taxon>
        <taxon>Endopterygota</taxon>
        <taxon>Coleoptera</taxon>
        <taxon>Polyphaga</taxon>
        <taxon>Cucujiformia</taxon>
        <taxon>Curculionidae</taxon>
        <taxon>Scolytinae</taxon>
        <taxon>Hypothenemus</taxon>
    </lineage>
</organism>
<dbReference type="EMBL" id="JBDJPC010000009">
    <property type="protein sequence ID" value="KAL1491011.1"/>
    <property type="molecule type" value="Genomic_DNA"/>
</dbReference>
<protein>
    <submittedName>
        <fullName evidence="4">Uncharacterized protein</fullName>
    </submittedName>
</protein>
<proteinExistence type="predicted"/>
<dbReference type="InterPro" id="IPR013766">
    <property type="entry name" value="Thioredoxin_domain"/>
</dbReference>
<evidence type="ECO:0000259" key="2">
    <source>
        <dbReference type="Pfam" id="PF00085"/>
    </source>
</evidence>
<feature type="region of interest" description="Disordered" evidence="1">
    <location>
        <begin position="460"/>
        <end position="497"/>
    </location>
</feature>
<gene>
    <name evidence="4" type="ORF">ABEB36_011672</name>
</gene>
<feature type="domain" description="Thioredoxin" evidence="2">
    <location>
        <begin position="14"/>
        <end position="104"/>
    </location>
</feature>
<dbReference type="PANTHER" id="PTHR46135:SF3">
    <property type="entry name" value="NME_NM23 FAMILY MEMBER 8"/>
    <property type="match status" value="1"/>
</dbReference>
<evidence type="ECO:0000313" key="5">
    <source>
        <dbReference type="Proteomes" id="UP001566132"/>
    </source>
</evidence>